<evidence type="ECO:0000313" key="2">
    <source>
        <dbReference type="Proteomes" id="UP000034835"/>
    </source>
</evidence>
<dbReference type="PANTHER" id="PTHR39189">
    <property type="entry name" value="UPF0173 METAL-DEPENDENT HYDROLASE YTKL"/>
    <property type="match status" value="1"/>
</dbReference>
<reference evidence="1 2" key="1">
    <citation type="journal article" date="2015" name="Nature">
        <title>rRNA introns, odd ribosomes, and small enigmatic genomes across a large radiation of phyla.</title>
        <authorList>
            <person name="Brown C.T."/>
            <person name="Hug L.A."/>
            <person name="Thomas B.C."/>
            <person name="Sharon I."/>
            <person name="Castelle C.J."/>
            <person name="Singh A."/>
            <person name="Wilkins M.J."/>
            <person name="Williams K.H."/>
            <person name="Banfield J.F."/>
        </authorList>
    </citation>
    <scope>NUCLEOTIDE SEQUENCE [LARGE SCALE GENOMIC DNA]</scope>
</reference>
<dbReference type="Proteomes" id="UP000034835">
    <property type="component" value="Unassembled WGS sequence"/>
</dbReference>
<dbReference type="InterPro" id="IPR036866">
    <property type="entry name" value="RibonucZ/Hydroxyglut_hydro"/>
</dbReference>
<organism evidence="1 2">
    <name type="scientific">Candidatus Collierbacteria bacterium GW2011_GWB1_44_6</name>
    <dbReference type="NCBI Taxonomy" id="1618384"/>
    <lineage>
        <taxon>Bacteria</taxon>
        <taxon>Candidatus Collieribacteriota</taxon>
    </lineage>
</organism>
<sequence>MDPFKSEFVGLPLSKDVADVITISHNHEDHNAQGIITGPINRESTFVIDREGEYEIAGIQFAAMKTFHDKNSGADRGKNLVISVVADGIHLVHLGDLGNKLSEAQIEKFGSVDVLMIPVGGTFTIDADEALDLIKEIQPSYAIPMHYKTDVTKIDELTKLEVFLEKNKYPLAGESVHKIKIDESSLPDDTQILLMNG</sequence>
<gene>
    <name evidence="1" type="ORF">UW68_C0063G0005</name>
</gene>
<name>A0A0G1JIT0_9BACT</name>
<dbReference type="SUPFAM" id="SSF56281">
    <property type="entry name" value="Metallo-hydrolase/oxidoreductase"/>
    <property type="match status" value="1"/>
</dbReference>
<protein>
    <submittedName>
        <fullName evidence="1">Zn-dependent hydrolase of the metallo-beta-lactamase superfamily</fullName>
    </submittedName>
</protein>
<proteinExistence type="predicted"/>
<dbReference type="AlphaFoldDB" id="A0A0G1JIT0"/>
<dbReference type="GO" id="GO:0016787">
    <property type="term" value="F:hydrolase activity"/>
    <property type="evidence" value="ECO:0007669"/>
    <property type="project" value="UniProtKB-KW"/>
</dbReference>
<dbReference type="Pfam" id="PF13483">
    <property type="entry name" value="Lactamase_B_3"/>
    <property type="match status" value="1"/>
</dbReference>
<dbReference type="EMBL" id="LCJG01000063">
    <property type="protein sequence ID" value="KKT71516.1"/>
    <property type="molecule type" value="Genomic_DNA"/>
</dbReference>
<keyword evidence="1" id="KW-0378">Hydrolase</keyword>
<accession>A0A0G1JIT0</accession>
<comment type="caution">
    <text evidence="1">The sequence shown here is derived from an EMBL/GenBank/DDBJ whole genome shotgun (WGS) entry which is preliminary data.</text>
</comment>
<dbReference type="STRING" id="1618384.UW68_C0063G0005"/>
<dbReference type="Gene3D" id="3.60.15.10">
    <property type="entry name" value="Ribonuclease Z/Hydroxyacylglutathione hydrolase-like"/>
    <property type="match status" value="1"/>
</dbReference>
<evidence type="ECO:0000313" key="1">
    <source>
        <dbReference type="EMBL" id="KKT71516.1"/>
    </source>
</evidence>
<dbReference type="PANTHER" id="PTHR39189:SF1">
    <property type="entry name" value="UPF0173 METAL-DEPENDENT HYDROLASE YTKL"/>
    <property type="match status" value="1"/>
</dbReference>